<evidence type="ECO:0000313" key="3">
    <source>
        <dbReference type="Proteomes" id="UP000027390"/>
    </source>
</evidence>
<dbReference type="Proteomes" id="UP000027390">
    <property type="component" value="Segment"/>
</dbReference>
<dbReference type="EMBL" id="KJ595575">
    <property type="protein sequence ID" value="AID18161.1"/>
    <property type="molecule type" value="Genomic_DNA"/>
</dbReference>
<name>A0A068CBV3_9CAUD</name>
<evidence type="ECO:0000256" key="1">
    <source>
        <dbReference type="SAM" id="MobiDB-lite"/>
    </source>
</evidence>
<feature type="compositionally biased region" description="Basic and acidic residues" evidence="1">
    <location>
        <begin position="81"/>
        <end position="91"/>
    </location>
</feature>
<feature type="region of interest" description="Disordered" evidence="1">
    <location>
        <begin position="58"/>
        <end position="98"/>
    </location>
</feature>
<feature type="compositionally biased region" description="Basic and acidic residues" evidence="1">
    <location>
        <begin position="58"/>
        <end position="72"/>
    </location>
</feature>
<organism evidence="2 3">
    <name type="scientific">Mycobacterium phage Willis</name>
    <dbReference type="NCBI Taxonomy" id="1486404"/>
    <lineage>
        <taxon>Viruses</taxon>
        <taxon>Duplodnaviria</taxon>
        <taxon>Heunggongvirae</taxon>
        <taxon>Uroviricota</taxon>
        <taxon>Caudoviricetes</taxon>
        <taxon>Ceeclamvirinae</taxon>
        <taxon>Bixzunavirus</taxon>
        <taxon>Bixzunavirus Bxz1</taxon>
    </lineage>
</organism>
<sequence>MASWRNPLRDIRPLTVTMFLILGMWATFQALDPTPPPVLDQILIAIFGAWIARETVDRKNERAKGDEPKDDTAAPASISNDGEKGKVGDKQTEEDETG</sequence>
<gene>
    <name evidence="2" type="primary">81</name>
    <name evidence="2" type="ORF">PBI_WILLIS_81</name>
</gene>
<evidence type="ECO:0000313" key="2">
    <source>
        <dbReference type="EMBL" id="AID18161.1"/>
    </source>
</evidence>
<protein>
    <recommendedName>
        <fullName evidence="4">Holin</fullName>
    </recommendedName>
</protein>
<evidence type="ECO:0008006" key="4">
    <source>
        <dbReference type="Google" id="ProtNLM"/>
    </source>
</evidence>
<reference evidence="2 3" key="1">
    <citation type="submission" date="2014-03" db="EMBL/GenBank/DDBJ databases">
        <authorList>
            <person name="Churilla B.M."/>
            <person name="Abrahim M.R."/>
            <person name="Burke K.A."/>
            <person name="Yu V.J."/>
            <person name="Adkins N.L."/>
            <person name="Cohen K.L."/>
            <person name="Colicchio M.A."/>
            <person name="Fasoranti T.O."/>
            <person name="Genkil J.S."/>
            <person name="Kramer Z.J."/>
            <person name="Prout A.K."/>
            <person name="Schafer C.E."/>
            <person name="Schwarz A.G."/>
            <person name="Tish M."/>
            <person name="Vispute N."/>
            <person name="Wilkes K.E."/>
            <person name="Williams C.R."/>
            <person name="Xiao X."/>
            <person name="Yoder B.A."/>
            <person name="Lapin J.S."/>
            <person name="Ott C.T."/>
            <person name="Walburn T.D."/>
            <person name="Bradley K.W."/>
            <person name="Clarke D.Q."/>
            <person name="Lewis M.F."/>
            <person name="Barker L.P."/>
            <person name="Bailey C."/>
            <person name="Asai D.J."/>
            <person name="Bowman C.A."/>
            <person name="Russell D.A."/>
            <person name="Pope W.H."/>
            <person name="Jacobs-Sera D."/>
            <person name="Hendrix R.W."/>
            <person name="Hatfull G.F."/>
        </authorList>
    </citation>
    <scope>NUCLEOTIDE SEQUENCE [LARGE SCALE GENOMIC DNA]</scope>
</reference>
<accession>A0A068CBV3</accession>
<proteinExistence type="predicted"/>